<proteinExistence type="predicted"/>
<gene>
    <name evidence="2" type="ORF">UFOVP707_71</name>
</gene>
<reference evidence="2" key="1">
    <citation type="submission" date="2020-04" db="EMBL/GenBank/DDBJ databases">
        <authorList>
            <person name="Chiriac C."/>
            <person name="Salcher M."/>
            <person name="Ghai R."/>
            <person name="Kavagutti S V."/>
        </authorList>
    </citation>
    <scope>NUCLEOTIDE SEQUENCE</scope>
</reference>
<accession>A0A6J5NKE2</accession>
<evidence type="ECO:0000256" key="1">
    <source>
        <dbReference type="SAM" id="MobiDB-lite"/>
    </source>
</evidence>
<organism evidence="2">
    <name type="scientific">uncultured Caudovirales phage</name>
    <dbReference type="NCBI Taxonomy" id="2100421"/>
    <lineage>
        <taxon>Viruses</taxon>
        <taxon>Duplodnaviria</taxon>
        <taxon>Heunggongvirae</taxon>
        <taxon>Uroviricota</taxon>
        <taxon>Caudoviricetes</taxon>
        <taxon>Peduoviridae</taxon>
        <taxon>Maltschvirus</taxon>
        <taxon>Maltschvirus maltsch</taxon>
    </lineage>
</organism>
<protein>
    <submittedName>
        <fullName evidence="2">Essential recombination function protein</fullName>
    </submittedName>
</protein>
<dbReference type="EMBL" id="LR796684">
    <property type="protein sequence ID" value="CAB4159277.1"/>
    <property type="molecule type" value="Genomic_DNA"/>
</dbReference>
<feature type="compositionally biased region" description="Basic and acidic residues" evidence="1">
    <location>
        <begin position="142"/>
        <end position="167"/>
    </location>
</feature>
<evidence type="ECO:0000313" key="2">
    <source>
        <dbReference type="EMBL" id="CAB4159277.1"/>
    </source>
</evidence>
<feature type="region of interest" description="Disordered" evidence="1">
    <location>
        <begin position="138"/>
        <end position="181"/>
    </location>
</feature>
<dbReference type="Pfam" id="PF04404">
    <property type="entry name" value="ERF"/>
    <property type="match status" value="1"/>
</dbReference>
<dbReference type="InterPro" id="IPR007499">
    <property type="entry name" value="ERF_bacteria_virus"/>
</dbReference>
<sequence>MTQVAPQVLKSIVAVTAAMSQQGIGKNARNKEQGYNYRGIDDVLNALSAQYAAHNLVIRPSVLEREVIEAKTAANKPLWKVTCKVSYTVLSAVDGSSVECVVYGEAMDTADKATNKAMSAAYKYLAIQLFAIPVEGQPDADAETHQPQDHGRHPSTDARHEPSEPQHEAPTPTPAWPRPERAQTISEDDAVALLKRVQGDGIEESQFIDFLNTRLGSPIRAIQELPATELRGVLALLDRRKRNAGNGATQH</sequence>
<name>A0A6J5NKE2_9CAUD</name>